<gene>
    <name evidence="2" type="ORF">PIMI5_00100</name>
</gene>
<reference evidence="2" key="1">
    <citation type="journal article" date="2017" name="Antimicrob. Agents Chemother.">
        <title>Enterobacter cloacae Complex Isolates Harboring blaNMC-A or blaIMI-Type Class A Carbapenemase Genes on Novel Chromosomal Integrative Elements and Plasmids.</title>
        <authorList>
            <person name="Boyd D.A."/>
            <person name="Mataseje L.F."/>
            <person name="Davidson R."/>
            <person name="Delport J.A."/>
            <person name="Fuller J."/>
            <person name="Hoang L."/>
            <person name="Lefebvre B."/>
            <person name="Levett P.N."/>
            <person name="Roscoe D.L."/>
            <person name="Willey B.M."/>
            <person name="Mulvey M.R."/>
        </authorList>
    </citation>
    <scope>NUCLEOTIDE SEQUENCE</scope>
    <source>
        <strain evidence="2">N13-1531</strain>
        <plasmid evidence="2">pIMI-5</plasmid>
    </source>
</reference>
<proteinExistence type="predicted"/>
<feature type="domain" description="DUF4435" evidence="1">
    <location>
        <begin position="18"/>
        <end position="154"/>
    </location>
</feature>
<keyword evidence="2" id="KW-0614">Plasmid</keyword>
<dbReference type="InterPro" id="IPR029492">
    <property type="entry name" value="DUF4435"/>
</dbReference>
<evidence type="ECO:0000313" key="2">
    <source>
        <dbReference type="EMBL" id="AQX35413.1"/>
    </source>
</evidence>
<dbReference type="Pfam" id="PF14491">
    <property type="entry name" value="DUF4435"/>
    <property type="match status" value="1"/>
</dbReference>
<geneLocation type="plasmid" evidence="2">
    <name>pIMI-5</name>
</geneLocation>
<accession>A0A1S6XYA2</accession>
<sequence>MKYEIGEILNQAIMTGTISLVVEGIDDIKIYEAISNEVEKNVIVFPIGCIEGYSPGCGHVIPAMDSIRELPEGDKEHKKYILGIIDKDVKDFRGEIPINPLILTLRYYSLESHFINKEVVKESLSLNTKTPLSLLTDEFISLIFNDILSESESLYLMSLEALKCSIDSDYDSCFQYSFSEGRIFSSDDQRKILEKRDDLISFSESLGLTATIENLKKITKGKWLIHFFSHKLANTCATMHTNCGVPPQSHCVVCESGDDNKSCLYRAKDGVTPKSFKNSLFGNLKSPDIQYIKDRISAMA</sequence>
<evidence type="ECO:0000259" key="1">
    <source>
        <dbReference type="Pfam" id="PF14491"/>
    </source>
</evidence>
<dbReference type="RefSeq" id="WP_172689250.1">
    <property type="nucleotide sequence ID" value="NZ_KX858825.1"/>
</dbReference>
<protein>
    <recommendedName>
        <fullName evidence="1">DUF4435 domain-containing protein</fullName>
    </recommendedName>
</protein>
<organism evidence="2">
    <name type="scientific">Enterobacter cloacae</name>
    <dbReference type="NCBI Taxonomy" id="550"/>
    <lineage>
        <taxon>Bacteria</taxon>
        <taxon>Pseudomonadati</taxon>
        <taxon>Pseudomonadota</taxon>
        <taxon>Gammaproteobacteria</taxon>
        <taxon>Enterobacterales</taxon>
        <taxon>Enterobacteriaceae</taxon>
        <taxon>Enterobacter</taxon>
        <taxon>Enterobacter cloacae complex</taxon>
    </lineage>
</organism>
<dbReference type="AlphaFoldDB" id="A0A1S6XYA2"/>
<dbReference type="EMBL" id="KX858825">
    <property type="protein sequence ID" value="AQX35413.1"/>
    <property type="molecule type" value="Genomic_DNA"/>
</dbReference>
<name>A0A1S6XYA2_ENTCL</name>